<organism evidence="4 5">
    <name type="scientific">Moraxella catarrhalis</name>
    <name type="common">Branhamella catarrhalis</name>
    <dbReference type="NCBI Taxonomy" id="480"/>
    <lineage>
        <taxon>Bacteria</taxon>
        <taxon>Pseudomonadati</taxon>
        <taxon>Pseudomonadota</taxon>
        <taxon>Gammaproteobacteria</taxon>
        <taxon>Moraxellales</taxon>
        <taxon>Moraxellaceae</taxon>
        <taxon>Moraxella</taxon>
    </lineage>
</organism>
<evidence type="ECO:0000256" key="1">
    <source>
        <dbReference type="SAM" id="MobiDB-lite"/>
    </source>
</evidence>
<feature type="transmembrane region" description="Helical" evidence="2">
    <location>
        <begin position="134"/>
        <end position="160"/>
    </location>
</feature>
<dbReference type="Pfam" id="PF13386">
    <property type="entry name" value="DsbD_2"/>
    <property type="match status" value="1"/>
</dbReference>
<feature type="transmembrane region" description="Helical" evidence="2">
    <location>
        <begin position="56"/>
        <end position="73"/>
    </location>
</feature>
<dbReference type="AlphaFoldDB" id="A0A3Q9GIK4"/>
<proteinExistence type="predicted"/>
<accession>A0A3Q9GIK4</accession>
<dbReference type="EMBL" id="CP034662">
    <property type="protein sequence ID" value="AZQ93956.1"/>
    <property type="molecule type" value="Genomic_DNA"/>
</dbReference>
<feature type="region of interest" description="Disordered" evidence="1">
    <location>
        <begin position="235"/>
        <end position="286"/>
    </location>
</feature>
<feature type="transmembrane region" description="Helical" evidence="2">
    <location>
        <begin position="206"/>
        <end position="225"/>
    </location>
</feature>
<keyword evidence="2" id="KW-1133">Transmembrane helix</keyword>
<dbReference type="PANTHER" id="PTHR42208">
    <property type="entry name" value="HEAVY METAL TRANSPORTER-RELATED"/>
    <property type="match status" value="1"/>
</dbReference>
<feature type="transmembrane region" description="Helical" evidence="2">
    <location>
        <begin position="85"/>
        <end position="104"/>
    </location>
</feature>
<gene>
    <name evidence="4" type="ORF">EJK53_0470</name>
</gene>
<dbReference type="PANTHER" id="PTHR42208:SF1">
    <property type="entry name" value="HEAVY METAL TRANSPORTER"/>
    <property type="match status" value="1"/>
</dbReference>
<feature type="compositionally biased region" description="Basic and acidic residues" evidence="1">
    <location>
        <begin position="244"/>
        <end position="280"/>
    </location>
</feature>
<keyword evidence="2" id="KW-0812">Transmembrane</keyword>
<name>A0A3Q9GIK4_MORCA</name>
<evidence type="ECO:0000259" key="3">
    <source>
        <dbReference type="Pfam" id="PF13386"/>
    </source>
</evidence>
<sequence length="286" mass="30852">MTFALIFAAFSMGLLGSPHCLGMCGGIVAAFGISMKNTSPAKRTLLMLGYHMGRLGSYTILGLLVAALGKHILAPLMANSALPKYLLGGALVFAALLMLGLPVLNCLEKAGLRFWNTLAPLRAKVLPMDSLPKALIAGLLWGFLPCGLVYGALGVALGLASDSQVGLTATTFMVFFWLGTLPMLLATGTVIAWLKSKIHAFNLRKFSGVVMLISGLAIAFSIPIMHKLHGDHAEHGHHHHYHYHTSDEHIHDQVGHHSHQHHGEAPAHNHDHSSHSDRSHSHSYHH</sequence>
<evidence type="ECO:0000313" key="4">
    <source>
        <dbReference type="EMBL" id="AZQ93956.1"/>
    </source>
</evidence>
<evidence type="ECO:0000256" key="2">
    <source>
        <dbReference type="SAM" id="Phobius"/>
    </source>
</evidence>
<reference evidence="4 5" key="1">
    <citation type="submission" date="2018-12" db="EMBL/GenBank/DDBJ databases">
        <title>Persistence of Moraxella catarrhalis in Chronic Obstructive Pulmonary Disease and Regulation of the Hag/MID Adhesin.</title>
        <authorList>
            <person name="Murphy T."/>
            <person name="Zhao X."/>
            <person name="Vyas G."/>
            <person name="Aluvathingal J."/>
            <person name="Nadendla S."/>
            <person name="Tallon L."/>
            <person name="Tettelin H."/>
        </authorList>
    </citation>
    <scope>NUCLEOTIDE SEQUENCE [LARGE SCALE GENOMIC DNA]</scope>
    <source>
        <strain evidence="4 5">46P58B1</strain>
    </source>
</reference>
<dbReference type="InterPro" id="IPR039447">
    <property type="entry name" value="UreH-like_TM_dom"/>
</dbReference>
<keyword evidence="2" id="KW-0472">Membrane</keyword>
<feature type="transmembrane region" description="Helical" evidence="2">
    <location>
        <begin position="172"/>
        <end position="194"/>
    </location>
</feature>
<protein>
    <submittedName>
        <fullName evidence="4">Description family protein</fullName>
    </submittedName>
</protein>
<evidence type="ECO:0000313" key="5">
    <source>
        <dbReference type="Proteomes" id="UP000280228"/>
    </source>
</evidence>
<feature type="domain" description="Urease accessory protein UreH-like transmembrane" evidence="3">
    <location>
        <begin position="8"/>
        <end position="216"/>
    </location>
</feature>
<dbReference type="RefSeq" id="WP_003671411.1">
    <property type="nucleotide sequence ID" value="NZ_CP034662.1"/>
</dbReference>
<dbReference type="Proteomes" id="UP000280228">
    <property type="component" value="Chromosome"/>
</dbReference>